<dbReference type="EMBL" id="LT906482">
    <property type="protein sequence ID" value="SNW09545.1"/>
    <property type="molecule type" value="Genomic_DNA"/>
</dbReference>
<dbReference type="Proteomes" id="UP000215465">
    <property type="component" value="Chromosome 1"/>
</dbReference>
<evidence type="ECO:0000256" key="3">
    <source>
        <dbReference type="ARBA" id="ARBA00023125"/>
    </source>
</evidence>
<evidence type="ECO:0000256" key="1">
    <source>
        <dbReference type="ARBA" id="ARBA00008857"/>
    </source>
</evidence>
<evidence type="ECO:0000313" key="8">
    <source>
        <dbReference type="Proteomes" id="UP000215465"/>
    </source>
</evidence>
<gene>
    <name evidence="7" type="primary">intS_2</name>
    <name evidence="7" type="ORF">SAMEA4412678_01499</name>
</gene>
<dbReference type="PANTHER" id="PTHR30629">
    <property type="entry name" value="PROPHAGE INTEGRASE"/>
    <property type="match status" value="1"/>
</dbReference>
<accession>A0A8B4GE15</accession>
<proteinExistence type="inferred from homology"/>
<dbReference type="Gene3D" id="1.10.150.130">
    <property type="match status" value="1"/>
</dbReference>
<dbReference type="InterPro" id="IPR038488">
    <property type="entry name" value="Integrase_DNA-bd_sf"/>
</dbReference>
<dbReference type="GO" id="GO:0003677">
    <property type="term" value="F:DNA binding"/>
    <property type="evidence" value="ECO:0007669"/>
    <property type="project" value="UniProtKB-KW"/>
</dbReference>
<dbReference type="AlphaFoldDB" id="A0A8B4GE15"/>
<organism evidence="7 8">
    <name type="scientific">Eikenella corrodens</name>
    <dbReference type="NCBI Taxonomy" id="539"/>
    <lineage>
        <taxon>Bacteria</taxon>
        <taxon>Pseudomonadati</taxon>
        <taxon>Pseudomonadota</taxon>
        <taxon>Betaproteobacteria</taxon>
        <taxon>Neisseriales</taxon>
        <taxon>Neisseriaceae</taxon>
        <taxon>Eikenella</taxon>
    </lineage>
</organism>
<dbReference type="Gene3D" id="3.30.160.390">
    <property type="entry name" value="Integrase, DNA-binding domain"/>
    <property type="match status" value="1"/>
</dbReference>
<dbReference type="GeneID" id="60770400"/>
<dbReference type="RefSeq" id="WP_003824252.1">
    <property type="nucleotide sequence ID" value="NZ_CP082861.1"/>
</dbReference>
<keyword evidence="2" id="KW-0229">DNA integration</keyword>
<dbReference type="Pfam" id="PF13356">
    <property type="entry name" value="Arm-DNA-bind_3"/>
    <property type="match status" value="1"/>
</dbReference>
<protein>
    <submittedName>
        <fullName evidence="7">Prophage CPS-53 integrase</fullName>
    </submittedName>
</protein>
<evidence type="ECO:0000256" key="4">
    <source>
        <dbReference type="SAM" id="MobiDB-lite"/>
    </source>
</evidence>
<dbReference type="Pfam" id="PF22022">
    <property type="entry name" value="Phage_int_M"/>
    <property type="match status" value="1"/>
</dbReference>
<keyword evidence="3" id="KW-0238">DNA-binding</keyword>
<dbReference type="GO" id="GO:0015074">
    <property type="term" value="P:DNA integration"/>
    <property type="evidence" value="ECO:0007669"/>
    <property type="project" value="UniProtKB-KW"/>
</dbReference>
<evidence type="ECO:0000313" key="7">
    <source>
        <dbReference type="EMBL" id="SNW09545.1"/>
    </source>
</evidence>
<dbReference type="PANTHER" id="PTHR30629:SF2">
    <property type="entry name" value="PROPHAGE INTEGRASE INTS-RELATED"/>
    <property type="match status" value="1"/>
</dbReference>
<dbReference type="InterPro" id="IPR050808">
    <property type="entry name" value="Phage_Integrase"/>
</dbReference>
<sequence length="142" mass="15917">MPLNDRQIKNAKPTGTGKKAKLFDGGGMYLEVTPAGGKIFHLKYRIDGKEKTLTISKYPAVSLSEARQAAENARRLLSDGQDPAAAKQQEKQERKAAALNTFEALARRWHTDNLHRWQPVHAERILTDMQKDVFPHIGQSQA</sequence>
<name>A0A8B4GE15_EIKCO</name>
<evidence type="ECO:0000259" key="5">
    <source>
        <dbReference type="Pfam" id="PF13356"/>
    </source>
</evidence>
<feature type="domain" description="Phage integrase central" evidence="6">
    <location>
        <begin position="102"/>
        <end position="140"/>
    </location>
</feature>
<dbReference type="InterPro" id="IPR025166">
    <property type="entry name" value="Integrase_DNA_bind_dom"/>
</dbReference>
<comment type="similarity">
    <text evidence="1">Belongs to the 'phage' integrase family.</text>
</comment>
<feature type="region of interest" description="Disordered" evidence="4">
    <location>
        <begin position="72"/>
        <end position="96"/>
    </location>
</feature>
<feature type="domain" description="Integrase DNA-binding" evidence="5">
    <location>
        <begin position="3"/>
        <end position="90"/>
    </location>
</feature>
<dbReference type="InterPro" id="IPR010998">
    <property type="entry name" value="Integrase_recombinase_N"/>
</dbReference>
<evidence type="ECO:0000256" key="2">
    <source>
        <dbReference type="ARBA" id="ARBA00022908"/>
    </source>
</evidence>
<dbReference type="KEGG" id="ecor:SAMEA4412678_1499"/>
<evidence type="ECO:0000259" key="6">
    <source>
        <dbReference type="Pfam" id="PF22022"/>
    </source>
</evidence>
<reference evidence="7 8" key="1">
    <citation type="submission" date="2017-06" db="EMBL/GenBank/DDBJ databases">
        <authorList>
            <consortium name="Pathogen Informatics"/>
        </authorList>
    </citation>
    <scope>NUCLEOTIDE SEQUENCE [LARGE SCALE GENOMIC DNA]</scope>
    <source>
        <strain evidence="7 8">NCTC10596</strain>
    </source>
</reference>
<dbReference type="InterPro" id="IPR053876">
    <property type="entry name" value="Phage_int_M"/>
</dbReference>